<dbReference type="FunFam" id="2.30.29.170:FF:000004">
    <property type="entry name" value="EF-hand domain containing 2"/>
    <property type="match status" value="1"/>
</dbReference>
<dbReference type="RefSeq" id="XP_014473279.1">
    <property type="nucleotide sequence ID" value="XM_014617793.1"/>
</dbReference>
<dbReference type="GO" id="GO:0007052">
    <property type="term" value="P:mitotic spindle organization"/>
    <property type="evidence" value="ECO:0007669"/>
    <property type="project" value="TreeGrafter"/>
</dbReference>
<dbReference type="InterPro" id="IPR040193">
    <property type="entry name" value="EFHC1/EFHC2/EFHB"/>
</dbReference>
<dbReference type="PROSITE" id="PS51336">
    <property type="entry name" value="DM10"/>
    <property type="match status" value="3"/>
</dbReference>
<keyword evidence="7" id="KW-1185">Reference proteome</keyword>
<keyword evidence="3" id="KW-0677">Repeat</keyword>
<evidence type="ECO:0000313" key="8">
    <source>
        <dbReference type="RefSeq" id="XP_014473279.1"/>
    </source>
</evidence>
<dbReference type="GO" id="GO:0072686">
    <property type="term" value="C:mitotic spindle"/>
    <property type="evidence" value="ECO:0007669"/>
    <property type="project" value="TreeGrafter"/>
</dbReference>
<keyword evidence="4" id="KW-0206">Cytoskeleton</keyword>
<dbReference type="OrthoDB" id="10255210at2759"/>
<dbReference type="GO" id="GO:0060285">
    <property type="term" value="P:cilium-dependent cell motility"/>
    <property type="evidence" value="ECO:0007669"/>
    <property type="project" value="TreeGrafter"/>
</dbReference>
<proteinExistence type="predicted"/>
<dbReference type="InterPro" id="IPR006602">
    <property type="entry name" value="DM10_dom"/>
</dbReference>
<protein>
    <submittedName>
        <fullName evidence="8">EF-hand domain-containing protein 1-like</fullName>
    </submittedName>
</protein>
<dbReference type="GeneID" id="106743696"/>
<evidence type="ECO:0000256" key="4">
    <source>
        <dbReference type="ARBA" id="ARBA00023212"/>
    </source>
</evidence>
<feature type="domain" description="DM10" evidence="6">
    <location>
        <begin position="406"/>
        <end position="510"/>
    </location>
</feature>
<gene>
    <name evidence="8" type="primary">LOC106743696</name>
</gene>
<reference evidence="8" key="1">
    <citation type="submission" date="2025-08" db="UniProtKB">
        <authorList>
            <consortium name="RefSeq"/>
        </authorList>
    </citation>
    <scope>IDENTIFICATION</scope>
</reference>
<evidence type="ECO:0000259" key="6">
    <source>
        <dbReference type="PROSITE" id="PS51336"/>
    </source>
</evidence>
<evidence type="ECO:0000256" key="2">
    <source>
        <dbReference type="ARBA" id="ARBA00022490"/>
    </source>
</evidence>
<evidence type="ECO:0000313" key="7">
    <source>
        <dbReference type="Proteomes" id="UP000515204"/>
    </source>
</evidence>
<dbReference type="AlphaFoldDB" id="A0A6P3X5W0"/>
<evidence type="ECO:0000256" key="5">
    <source>
        <dbReference type="ARBA" id="ARBA00023273"/>
    </source>
</evidence>
<feature type="domain" description="DM10" evidence="6">
    <location>
        <begin position="91"/>
        <end position="196"/>
    </location>
</feature>
<sequence>MASPPLLPGHWLNLSSFYKFQDYKLPHKLDILNGFFVVRDTNYGIGKRPTDAASAAYAEVPYRVEYDPSLVYGRVPRYAYRQFVPHYALFAQKCLCFKAFFRQRVLNSLDERCRVRHVNILYFLEDDTLCVMEPVVENAGFLQGKLVRRERIPKNDKGDLFIWKDFNVGIDVCIYGVVYHIVDCDPFTREFLTSQGVDVGEKETAPADPYMEQREMRAAVPDEVMIEDSRRRFLKYDKMVLSFDATWNGDRYRLMYFLSDDTIAISEIHERNDGKDPVPLLLKRMRVPKDWKNLPPSWQPTDRGDSEVVEYYTPRDFRVGERVLVLGRRFLLHDCDAFTREYYSNTLRTPQPNPIPPVEKKVERPATSYEVPAHIDFGSPEDTYASCLSFILKPPRKNVIRQLVNFPKKLRYSARMDAAHPEDEGRDFVLVYSLSDGTIQIIEISKRNSGRLEGCFLSSRVIPKPGTGRDDPQYYTPEDFFIGARINVFNHIFVITGADLFVYRYVEANHDKFREDVRENLRNYFLQQGAPRDDRVGVAEVDNRAQEAEDERPEGVLEDHAVAVTGEDHVDACEFDTTDIADK</sequence>
<organism evidence="7 8">
    <name type="scientific">Dinoponera quadriceps</name>
    <name type="common">South American ant</name>
    <dbReference type="NCBI Taxonomy" id="609295"/>
    <lineage>
        <taxon>Eukaryota</taxon>
        <taxon>Metazoa</taxon>
        <taxon>Ecdysozoa</taxon>
        <taxon>Arthropoda</taxon>
        <taxon>Hexapoda</taxon>
        <taxon>Insecta</taxon>
        <taxon>Pterygota</taxon>
        <taxon>Neoptera</taxon>
        <taxon>Endopterygota</taxon>
        <taxon>Hymenoptera</taxon>
        <taxon>Apocrita</taxon>
        <taxon>Aculeata</taxon>
        <taxon>Formicoidea</taxon>
        <taxon>Formicidae</taxon>
        <taxon>Ponerinae</taxon>
        <taxon>Ponerini</taxon>
        <taxon>Dinoponera</taxon>
    </lineage>
</organism>
<dbReference type="SMART" id="SM00676">
    <property type="entry name" value="DM10"/>
    <property type="match status" value="3"/>
</dbReference>
<comment type="subcellular location">
    <subcellularLocation>
        <location evidence="1">Cytoplasm</location>
        <location evidence="1">Cytoskeleton</location>
        <location evidence="1">Cilium axoneme</location>
    </subcellularLocation>
</comment>
<dbReference type="GO" id="GO:0000281">
    <property type="term" value="P:mitotic cytokinesis"/>
    <property type="evidence" value="ECO:0007669"/>
    <property type="project" value="TreeGrafter"/>
</dbReference>
<feature type="domain" description="DM10" evidence="6">
    <location>
        <begin position="237"/>
        <end position="347"/>
    </location>
</feature>
<dbReference type="Pfam" id="PF06565">
    <property type="entry name" value="DM10_dom"/>
    <property type="match status" value="3"/>
</dbReference>
<evidence type="ECO:0000256" key="3">
    <source>
        <dbReference type="ARBA" id="ARBA00022737"/>
    </source>
</evidence>
<keyword evidence="5" id="KW-0966">Cell projection</keyword>
<dbReference type="Proteomes" id="UP000515204">
    <property type="component" value="Unplaced"/>
</dbReference>
<keyword evidence="2" id="KW-0963">Cytoplasm</keyword>
<dbReference type="FunFam" id="2.30.29.170:FF:000002">
    <property type="entry name" value="EF-hand domain (C-terminal) containing 1"/>
    <property type="match status" value="1"/>
</dbReference>
<name>A0A6P3X5W0_DINQU</name>
<dbReference type="GO" id="GO:0005930">
    <property type="term" value="C:axoneme"/>
    <property type="evidence" value="ECO:0007669"/>
    <property type="project" value="UniProtKB-SubCell"/>
</dbReference>
<dbReference type="KEGG" id="dqu:106743696"/>
<accession>A0A6P3X5W0</accession>
<dbReference type="Gene3D" id="2.30.29.170">
    <property type="match status" value="3"/>
</dbReference>
<evidence type="ECO:0000256" key="1">
    <source>
        <dbReference type="ARBA" id="ARBA00004430"/>
    </source>
</evidence>
<dbReference type="PANTHER" id="PTHR12086:SF9">
    <property type="entry name" value="EF-HAND DOMAIN-CONTAINING PROTEIN 1"/>
    <property type="match status" value="1"/>
</dbReference>
<dbReference type="GO" id="GO:0043014">
    <property type="term" value="F:alpha-tubulin binding"/>
    <property type="evidence" value="ECO:0007669"/>
    <property type="project" value="TreeGrafter"/>
</dbReference>
<dbReference type="PANTHER" id="PTHR12086">
    <property type="entry name" value="EF-HAND DOMAIN C-TERMINAL CONTAINING PROTEIN"/>
    <property type="match status" value="1"/>
</dbReference>